<comment type="caution">
    <text evidence="1">The sequence shown here is derived from an EMBL/GenBank/DDBJ whole genome shotgun (WGS) entry which is preliminary data.</text>
</comment>
<evidence type="ECO:0000313" key="1">
    <source>
        <dbReference type="EMBL" id="MBK7423659.1"/>
    </source>
</evidence>
<organism evidence="1 2">
    <name type="scientific">Candidatus Propionivibrio dominans</name>
    <dbReference type="NCBI Taxonomy" id="2954373"/>
    <lineage>
        <taxon>Bacteria</taxon>
        <taxon>Pseudomonadati</taxon>
        <taxon>Pseudomonadota</taxon>
        <taxon>Betaproteobacteria</taxon>
        <taxon>Rhodocyclales</taxon>
        <taxon>Rhodocyclaceae</taxon>
        <taxon>Propionivibrio</taxon>
    </lineage>
</organism>
<evidence type="ECO:0000313" key="2">
    <source>
        <dbReference type="Proteomes" id="UP000886602"/>
    </source>
</evidence>
<name>A0A9D7FG46_9RHOO</name>
<dbReference type="AlphaFoldDB" id="A0A9D7FG46"/>
<accession>A0A9D7FG46</accession>
<dbReference type="Proteomes" id="UP000886602">
    <property type="component" value="Unassembled WGS sequence"/>
</dbReference>
<reference evidence="1" key="1">
    <citation type="submission" date="2020-10" db="EMBL/GenBank/DDBJ databases">
        <title>Connecting structure to function with the recovery of over 1000 high-quality activated sludge metagenome-assembled genomes encoding full-length rRNA genes using long-read sequencing.</title>
        <authorList>
            <person name="Singleton C.M."/>
            <person name="Petriglieri F."/>
            <person name="Kristensen J.M."/>
            <person name="Kirkegaard R.H."/>
            <person name="Michaelsen T.Y."/>
            <person name="Andersen M.H."/>
            <person name="Karst S.M."/>
            <person name="Dueholm M.S."/>
            <person name="Nielsen P.H."/>
            <person name="Albertsen M."/>
        </authorList>
    </citation>
    <scope>NUCLEOTIDE SEQUENCE</scope>
    <source>
        <strain evidence="1">EsbW_18-Q3-R4-48_MAXAC.044</strain>
    </source>
</reference>
<gene>
    <name evidence="1" type="ORF">IPJ48_11475</name>
</gene>
<evidence type="ECO:0008006" key="3">
    <source>
        <dbReference type="Google" id="ProtNLM"/>
    </source>
</evidence>
<sequence>MRKQQSGIMLLEALIAILIFSLGVLGIVGLQASAVAATRDAKYRTDAGLLANELVGQMMTGNRDGATLQANFQGDDDDALGTSVLVDGPLFLLWRARVRAALPGADLNDPRVTVIPGVPGPPQTASVVTVTVRWRPPNETVPHRYQVVVQII</sequence>
<protein>
    <recommendedName>
        <fullName evidence="3">Type IV pilus modification protein PilV</fullName>
    </recommendedName>
</protein>
<dbReference type="EMBL" id="JADJNC010000016">
    <property type="protein sequence ID" value="MBK7423659.1"/>
    <property type="molecule type" value="Genomic_DNA"/>
</dbReference>
<proteinExistence type="predicted"/>